<proteinExistence type="predicted"/>
<organism evidence="1 2">
    <name type="scientific">Piloderma croceum (strain F 1598)</name>
    <dbReference type="NCBI Taxonomy" id="765440"/>
    <lineage>
        <taxon>Eukaryota</taxon>
        <taxon>Fungi</taxon>
        <taxon>Dikarya</taxon>
        <taxon>Basidiomycota</taxon>
        <taxon>Agaricomycotina</taxon>
        <taxon>Agaricomycetes</taxon>
        <taxon>Agaricomycetidae</taxon>
        <taxon>Atheliales</taxon>
        <taxon>Atheliaceae</taxon>
        <taxon>Piloderma</taxon>
    </lineage>
</organism>
<dbReference type="InParanoid" id="A0A0C3C0J9"/>
<keyword evidence="2" id="KW-1185">Reference proteome</keyword>
<dbReference type="Proteomes" id="UP000054166">
    <property type="component" value="Unassembled WGS sequence"/>
</dbReference>
<reference evidence="1 2" key="1">
    <citation type="submission" date="2014-04" db="EMBL/GenBank/DDBJ databases">
        <authorList>
            <consortium name="DOE Joint Genome Institute"/>
            <person name="Kuo A."/>
            <person name="Tarkka M."/>
            <person name="Buscot F."/>
            <person name="Kohler A."/>
            <person name="Nagy L.G."/>
            <person name="Floudas D."/>
            <person name="Copeland A."/>
            <person name="Barry K.W."/>
            <person name="Cichocki N."/>
            <person name="Veneault-Fourrey C."/>
            <person name="LaButti K."/>
            <person name="Lindquist E.A."/>
            <person name="Lipzen A."/>
            <person name="Lundell T."/>
            <person name="Morin E."/>
            <person name="Murat C."/>
            <person name="Sun H."/>
            <person name="Tunlid A."/>
            <person name="Henrissat B."/>
            <person name="Grigoriev I.V."/>
            <person name="Hibbett D.S."/>
            <person name="Martin F."/>
            <person name="Nordberg H.P."/>
            <person name="Cantor M.N."/>
            <person name="Hua S.X."/>
        </authorList>
    </citation>
    <scope>NUCLEOTIDE SEQUENCE [LARGE SCALE GENOMIC DNA]</scope>
    <source>
        <strain evidence="1 2">F 1598</strain>
    </source>
</reference>
<gene>
    <name evidence="1" type="ORF">PILCRDRAFT_810423</name>
</gene>
<reference evidence="2" key="2">
    <citation type="submission" date="2015-01" db="EMBL/GenBank/DDBJ databases">
        <title>Evolutionary Origins and Diversification of the Mycorrhizal Mutualists.</title>
        <authorList>
            <consortium name="DOE Joint Genome Institute"/>
            <consortium name="Mycorrhizal Genomics Consortium"/>
            <person name="Kohler A."/>
            <person name="Kuo A."/>
            <person name="Nagy L.G."/>
            <person name="Floudas D."/>
            <person name="Copeland A."/>
            <person name="Barry K.W."/>
            <person name="Cichocki N."/>
            <person name="Veneault-Fourrey C."/>
            <person name="LaButti K."/>
            <person name="Lindquist E.A."/>
            <person name="Lipzen A."/>
            <person name="Lundell T."/>
            <person name="Morin E."/>
            <person name="Murat C."/>
            <person name="Riley R."/>
            <person name="Ohm R."/>
            <person name="Sun H."/>
            <person name="Tunlid A."/>
            <person name="Henrissat B."/>
            <person name="Grigoriev I.V."/>
            <person name="Hibbett D.S."/>
            <person name="Martin F."/>
        </authorList>
    </citation>
    <scope>NUCLEOTIDE SEQUENCE [LARGE SCALE GENOMIC DNA]</scope>
    <source>
        <strain evidence="2">F 1598</strain>
    </source>
</reference>
<evidence type="ECO:0000313" key="2">
    <source>
        <dbReference type="Proteomes" id="UP000054166"/>
    </source>
</evidence>
<sequence>MLYYNLQVSVPPKDDSFRISYYLVKMIYLERGLVPNPHMALVLHDEWRAYFGGR</sequence>
<dbReference type="EMBL" id="KN832970">
    <property type="protein sequence ID" value="KIM92368.1"/>
    <property type="molecule type" value="Genomic_DNA"/>
</dbReference>
<dbReference type="AlphaFoldDB" id="A0A0C3C0J9"/>
<accession>A0A0C3C0J9</accession>
<dbReference type="HOGENOM" id="CLU_3051133_0_0_1"/>
<protein>
    <submittedName>
        <fullName evidence="1">Uncharacterized protein</fullName>
    </submittedName>
</protein>
<name>A0A0C3C0J9_PILCF</name>
<evidence type="ECO:0000313" key="1">
    <source>
        <dbReference type="EMBL" id="KIM92368.1"/>
    </source>
</evidence>